<protein>
    <recommendedName>
        <fullName evidence="6">Succinate dehydrogenase assembly factor 3</fullName>
        <shortName evidence="6">SDH assembly factor 3</shortName>
        <shortName evidence="6">SDHAF3</shortName>
    </recommendedName>
</protein>
<evidence type="ECO:0000256" key="7">
    <source>
        <dbReference type="SAM" id="MobiDB-lite"/>
    </source>
</evidence>
<sequence length="166" mass="17028">MPPPAAAAAAADGAAALFSLLRGILRLHRQRLPPPMRGMGDKYVLAEFRRHLQGKTTEPQWRTFAAEWQHYAAMLKGTGDQQGSVAASGSGGGGGAAASVTAALAAGSKETTEQLLEQLNPEQQQQLIKLQKEAMALGADMLQKAARGTSKGSGGSGSGPAGAPPK</sequence>
<keyword evidence="4 6" id="KW-0496">Mitochondrion</keyword>
<feature type="compositionally biased region" description="Gly residues" evidence="7">
    <location>
        <begin position="151"/>
        <end position="160"/>
    </location>
</feature>
<dbReference type="GO" id="GO:0005758">
    <property type="term" value="C:mitochondrial intermembrane space"/>
    <property type="evidence" value="ECO:0007669"/>
    <property type="project" value="TreeGrafter"/>
</dbReference>
<dbReference type="InterPro" id="IPR008381">
    <property type="entry name" value="SDHAF3/Sdh7"/>
</dbReference>
<dbReference type="CDD" id="cd20270">
    <property type="entry name" value="Complex1_LYR_SDHAF3_LYRM10"/>
    <property type="match status" value="1"/>
</dbReference>
<comment type="caution">
    <text evidence="8">The sequence shown here is derived from an EMBL/GenBank/DDBJ whole genome shotgun (WGS) entry which is preliminary data.</text>
</comment>
<dbReference type="GO" id="GO:0005759">
    <property type="term" value="C:mitochondrial matrix"/>
    <property type="evidence" value="ECO:0007669"/>
    <property type="project" value="UniProtKB-SubCell"/>
</dbReference>
<dbReference type="PANTHER" id="PTHR13137">
    <property type="entry name" value="DC11 ACN9 HOMOLOG"/>
    <property type="match status" value="1"/>
</dbReference>
<comment type="subcellular location">
    <subcellularLocation>
        <location evidence="1 6">Mitochondrion matrix</location>
    </subcellularLocation>
</comment>
<evidence type="ECO:0000256" key="6">
    <source>
        <dbReference type="RuleBase" id="RU368039"/>
    </source>
</evidence>
<dbReference type="Pfam" id="PF13233">
    <property type="entry name" value="Complex1_LYR_2"/>
    <property type="match status" value="1"/>
</dbReference>
<feature type="region of interest" description="Disordered" evidence="7">
    <location>
        <begin position="141"/>
        <end position="166"/>
    </location>
</feature>
<proteinExistence type="inferred from homology"/>
<organism evidence="8 9">
    <name type="scientific">Chlorella vulgaris</name>
    <name type="common">Green alga</name>
    <dbReference type="NCBI Taxonomy" id="3077"/>
    <lineage>
        <taxon>Eukaryota</taxon>
        <taxon>Viridiplantae</taxon>
        <taxon>Chlorophyta</taxon>
        <taxon>core chlorophytes</taxon>
        <taxon>Trebouxiophyceae</taxon>
        <taxon>Chlorellales</taxon>
        <taxon>Chlorellaceae</taxon>
        <taxon>Chlorella clade</taxon>
        <taxon>Chlorella</taxon>
    </lineage>
</organism>
<evidence type="ECO:0000313" key="8">
    <source>
        <dbReference type="EMBL" id="KAI3434402.1"/>
    </source>
</evidence>
<dbReference type="PANTHER" id="PTHR13137:SF6">
    <property type="entry name" value="SUCCINATE DEHYDROGENASE ASSEMBLY FACTOR 3, MITOCHONDRIAL"/>
    <property type="match status" value="1"/>
</dbReference>
<keyword evidence="5 6" id="KW-0143">Chaperone</keyword>
<reference evidence="8" key="1">
    <citation type="journal article" date="2019" name="Plant J.">
        <title>Chlorella vulgaris genome assembly and annotation reveals the molecular basis for metabolic acclimation to high light conditions.</title>
        <authorList>
            <person name="Cecchin M."/>
            <person name="Marcolungo L."/>
            <person name="Rossato M."/>
            <person name="Girolomoni L."/>
            <person name="Cosentino E."/>
            <person name="Cuine S."/>
            <person name="Li-Beisson Y."/>
            <person name="Delledonne M."/>
            <person name="Ballottari M."/>
        </authorList>
    </citation>
    <scope>NUCLEOTIDE SEQUENCE</scope>
    <source>
        <strain evidence="8">211/11P</strain>
    </source>
</reference>
<evidence type="ECO:0000256" key="4">
    <source>
        <dbReference type="ARBA" id="ARBA00023128"/>
    </source>
</evidence>
<dbReference type="OrthoDB" id="514213at2759"/>
<dbReference type="AlphaFoldDB" id="A0A9D4TTF1"/>
<dbReference type="EMBL" id="SIDB01000003">
    <property type="protein sequence ID" value="KAI3434402.1"/>
    <property type="molecule type" value="Genomic_DNA"/>
</dbReference>
<dbReference type="GO" id="GO:0034553">
    <property type="term" value="P:mitochondrial respiratory chain complex II assembly"/>
    <property type="evidence" value="ECO:0007669"/>
    <property type="project" value="UniProtKB-UniRule"/>
</dbReference>
<comment type="function">
    <text evidence="6">Plays an essential role in the assembly of succinate dehydrogenase (SDH), an enzyme complex (also referred to as respiratory complex II) that is a component of both the tricarboxylic acid (TCA) cycle and the mitochondrial electron transport chain, and which couples the oxidation of succinate to fumarate with the reduction of ubiquinone (coenzyme Q) to ubiquinol. Promotes maturation of the iron-sulfur protein subunit of the SDH catalytic dimer, protecting it from the deleterious effects of oxidants. May act together with SDHAF1.</text>
</comment>
<feature type="region of interest" description="Disordered" evidence="7">
    <location>
        <begin position="79"/>
        <end position="100"/>
    </location>
</feature>
<name>A0A9D4TTF1_CHLVU</name>
<keyword evidence="9" id="KW-1185">Reference proteome</keyword>
<comment type="similarity">
    <text evidence="2 6">Belongs to the complex I LYR family. SDHAF3 subfamily.</text>
</comment>
<evidence type="ECO:0000313" key="9">
    <source>
        <dbReference type="Proteomes" id="UP001055712"/>
    </source>
</evidence>
<dbReference type="Proteomes" id="UP001055712">
    <property type="component" value="Unassembled WGS sequence"/>
</dbReference>
<evidence type="ECO:0000256" key="5">
    <source>
        <dbReference type="ARBA" id="ARBA00023186"/>
    </source>
</evidence>
<keyword evidence="3" id="KW-0809">Transit peptide</keyword>
<gene>
    <name evidence="8" type="ORF">D9Q98_002480</name>
</gene>
<dbReference type="GO" id="GO:0006105">
    <property type="term" value="P:succinate metabolic process"/>
    <property type="evidence" value="ECO:0007669"/>
    <property type="project" value="TreeGrafter"/>
</dbReference>
<comment type="subunit">
    <text evidence="6">Interacts with the iron-sulfur protein subunit within the SDH catalytic dimer.</text>
</comment>
<accession>A0A9D4TTF1</accession>
<evidence type="ECO:0000256" key="3">
    <source>
        <dbReference type="ARBA" id="ARBA00022946"/>
    </source>
</evidence>
<evidence type="ECO:0000256" key="2">
    <source>
        <dbReference type="ARBA" id="ARBA00006020"/>
    </source>
</evidence>
<reference evidence="8" key="2">
    <citation type="submission" date="2020-11" db="EMBL/GenBank/DDBJ databases">
        <authorList>
            <person name="Cecchin M."/>
            <person name="Marcolungo L."/>
            <person name="Rossato M."/>
            <person name="Girolomoni L."/>
            <person name="Cosentino E."/>
            <person name="Cuine S."/>
            <person name="Li-Beisson Y."/>
            <person name="Delledonne M."/>
            <person name="Ballottari M."/>
        </authorList>
    </citation>
    <scope>NUCLEOTIDE SEQUENCE</scope>
    <source>
        <strain evidence="8">211/11P</strain>
        <tissue evidence="8">Whole cell</tissue>
    </source>
</reference>
<evidence type="ECO:0000256" key="1">
    <source>
        <dbReference type="ARBA" id="ARBA00004305"/>
    </source>
</evidence>